<feature type="signal peptide" evidence="1">
    <location>
        <begin position="1"/>
        <end position="22"/>
    </location>
</feature>
<dbReference type="InterPro" id="IPR036282">
    <property type="entry name" value="Glutathione-S-Trfase_C_sf"/>
</dbReference>
<sequence>MKLLSFFPSILALVALISSIESRKIRPTNVPIELFTTKELDSNHLIRNILVVSGIAFSETRFKKESESQVKLFEDISKAGYLTPSLPMISDTGKGVRYISTDEAVINYIILSYNKQLISKNLLEYAISSQLSAISRNYMKRVASALDSSKSLVCTALLKIENIHHALKVLDDAYNTTKYKFLYGDTITYIDLTVYTLALFIENVSTGCVMSNFHGIRKATMNISNIPQIYSFENSSYFLSLLVPGTHAFAKRINFSHSTQKFSSLAS</sequence>
<dbReference type="AlphaFoldDB" id="A0A9D5DG21"/>
<evidence type="ECO:0000313" key="3">
    <source>
        <dbReference type="EMBL" id="KAJ1608442.1"/>
    </source>
</evidence>
<dbReference type="EMBL" id="JAPCXC010000043">
    <property type="protein sequence ID" value="KAJ1608442.1"/>
    <property type="molecule type" value="Genomic_DNA"/>
</dbReference>
<keyword evidence="1" id="KW-0732">Signal</keyword>
<dbReference type="Pfam" id="PF14497">
    <property type="entry name" value="GST_C_3"/>
    <property type="match status" value="1"/>
</dbReference>
<gene>
    <name evidence="3" type="ORF">OJ253_1937</name>
</gene>
<protein>
    <submittedName>
        <fullName evidence="3">Glutathione S-transferase-like and signal peptide-containing protein</fullName>
    </submittedName>
</protein>
<dbReference type="SUPFAM" id="SSF47616">
    <property type="entry name" value="GST C-terminal domain-like"/>
    <property type="match status" value="1"/>
</dbReference>
<reference evidence="3" key="1">
    <citation type="submission" date="2022-10" db="EMBL/GenBank/DDBJ databases">
        <title>Adaptive evolution leads to modifications in subtelomeric GC content in a zoonotic Cryptosporidium species.</title>
        <authorList>
            <person name="Li J."/>
            <person name="Feng Y."/>
            <person name="Xiao L."/>
        </authorList>
    </citation>
    <scope>NUCLEOTIDE SEQUENCE</scope>
    <source>
        <strain evidence="3">33844</strain>
    </source>
</reference>
<feature type="chain" id="PRO_5038498974" evidence="1">
    <location>
        <begin position="23"/>
        <end position="267"/>
    </location>
</feature>
<dbReference type="InterPro" id="IPR004046">
    <property type="entry name" value="GST_C"/>
</dbReference>
<dbReference type="Gene3D" id="1.20.1050.130">
    <property type="match status" value="1"/>
</dbReference>
<feature type="domain" description="Glutathione S-transferase C-terminal" evidence="2">
    <location>
        <begin position="150"/>
        <end position="235"/>
    </location>
</feature>
<dbReference type="OrthoDB" id="338685at2759"/>
<dbReference type="Proteomes" id="UP001067231">
    <property type="component" value="Unassembled WGS sequence"/>
</dbReference>
<name>A0A9D5DG21_9CRYT</name>
<evidence type="ECO:0000259" key="2">
    <source>
        <dbReference type="Pfam" id="PF14497"/>
    </source>
</evidence>
<proteinExistence type="predicted"/>
<accession>A0A9D5DG21</accession>
<comment type="caution">
    <text evidence="3">The sequence shown here is derived from an EMBL/GenBank/DDBJ whole genome shotgun (WGS) entry which is preliminary data.</text>
</comment>
<organism evidence="3">
    <name type="scientific">Cryptosporidium canis</name>
    <dbReference type="NCBI Taxonomy" id="195482"/>
    <lineage>
        <taxon>Eukaryota</taxon>
        <taxon>Sar</taxon>
        <taxon>Alveolata</taxon>
        <taxon>Apicomplexa</taxon>
        <taxon>Conoidasida</taxon>
        <taxon>Coccidia</taxon>
        <taxon>Eucoccidiorida</taxon>
        <taxon>Eimeriorina</taxon>
        <taxon>Cryptosporidiidae</taxon>
        <taxon>Cryptosporidium</taxon>
    </lineage>
</organism>
<evidence type="ECO:0000256" key="1">
    <source>
        <dbReference type="SAM" id="SignalP"/>
    </source>
</evidence>